<evidence type="ECO:0000313" key="5">
    <source>
        <dbReference type="RefSeq" id="XP_026748041.1"/>
    </source>
</evidence>
<keyword evidence="1" id="KW-0863">Zinc-finger</keyword>
<evidence type="ECO:0000259" key="3">
    <source>
        <dbReference type="PROSITE" id="PS50157"/>
    </source>
</evidence>
<feature type="domain" description="C2H2-type" evidence="3">
    <location>
        <begin position="287"/>
        <end position="316"/>
    </location>
</feature>
<feature type="compositionally biased region" description="Acidic residues" evidence="2">
    <location>
        <begin position="127"/>
        <end position="136"/>
    </location>
</feature>
<dbReference type="OrthoDB" id="7490415at2759"/>
<dbReference type="PROSITE" id="PS50157">
    <property type="entry name" value="ZINC_FINGER_C2H2_2"/>
    <property type="match status" value="1"/>
</dbReference>
<evidence type="ECO:0000256" key="1">
    <source>
        <dbReference type="PROSITE-ProRule" id="PRU00042"/>
    </source>
</evidence>
<sequence length="370" mass="42365">MSDEAENKSLLNLDVRCVACFSIGRNLRPMKEAMLMSKICPGLKFTDNAMICWECGHIIEKIKAFKARIIKTQSLLNTISENMQSHDIKTLSSLKTTDTSIVSILEDESNSEANQPALSQRIKFEDSDSDWAEDTCDNSNDNWSNTEDSCASSVKYSQQTPMKRPDNTKTSQWLQQEKLNVPKIVGNNTMTLKELLDQPLQYPAGKYQDEKSVKDGTLDKDDDESTVWSGGQCTMCSFRFNDQNTYVQHMKWHSINPGFKSATPSTTSHPPIQPSYMDLTPMTSWEFSCQLCDLKFTCKLSYDNHYVAIHHNKKRPYITEQLSPKHAAPRIYEDEIKPVILSKKIKKEYIKSELSNLQPKFFSKSERKTY</sequence>
<name>A0A7E5X5W4_TRINI</name>
<dbReference type="InterPro" id="IPR013087">
    <property type="entry name" value="Znf_C2H2_type"/>
</dbReference>
<dbReference type="KEGG" id="tnl:113509006"/>
<dbReference type="AlphaFoldDB" id="A0A7E5X5W4"/>
<gene>
    <name evidence="5" type="primary">LOC113509006</name>
</gene>
<keyword evidence="4" id="KW-1185">Reference proteome</keyword>
<dbReference type="PROSITE" id="PS00028">
    <property type="entry name" value="ZINC_FINGER_C2H2_1"/>
    <property type="match status" value="2"/>
</dbReference>
<proteinExistence type="predicted"/>
<evidence type="ECO:0000313" key="4">
    <source>
        <dbReference type="Proteomes" id="UP000322000"/>
    </source>
</evidence>
<dbReference type="GO" id="GO:0008270">
    <property type="term" value="F:zinc ion binding"/>
    <property type="evidence" value="ECO:0007669"/>
    <property type="project" value="UniProtKB-KW"/>
</dbReference>
<organism evidence="4 5">
    <name type="scientific">Trichoplusia ni</name>
    <name type="common">Cabbage looper</name>
    <dbReference type="NCBI Taxonomy" id="7111"/>
    <lineage>
        <taxon>Eukaryota</taxon>
        <taxon>Metazoa</taxon>
        <taxon>Ecdysozoa</taxon>
        <taxon>Arthropoda</taxon>
        <taxon>Hexapoda</taxon>
        <taxon>Insecta</taxon>
        <taxon>Pterygota</taxon>
        <taxon>Neoptera</taxon>
        <taxon>Endopterygota</taxon>
        <taxon>Lepidoptera</taxon>
        <taxon>Glossata</taxon>
        <taxon>Ditrysia</taxon>
        <taxon>Noctuoidea</taxon>
        <taxon>Noctuidae</taxon>
        <taxon>Plusiinae</taxon>
        <taxon>Trichoplusia</taxon>
    </lineage>
</organism>
<feature type="compositionally biased region" description="Polar residues" evidence="2">
    <location>
        <begin position="137"/>
        <end position="148"/>
    </location>
</feature>
<dbReference type="GeneID" id="113509006"/>
<dbReference type="Gene3D" id="3.30.160.60">
    <property type="entry name" value="Classic Zinc Finger"/>
    <property type="match status" value="1"/>
</dbReference>
<feature type="region of interest" description="Disordered" evidence="2">
    <location>
        <begin position="124"/>
        <end position="148"/>
    </location>
</feature>
<evidence type="ECO:0000256" key="2">
    <source>
        <dbReference type="SAM" id="MobiDB-lite"/>
    </source>
</evidence>
<dbReference type="Proteomes" id="UP000322000">
    <property type="component" value="Chromosome 3"/>
</dbReference>
<keyword evidence="1" id="KW-0862">Zinc</keyword>
<dbReference type="SMART" id="SM00355">
    <property type="entry name" value="ZnF_C2H2"/>
    <property type="match status" value="2"/>
</dbReference>
<dbReference type="RefSeq" id="XP_026748041.1">
    <property type="nucleotide sequence ID" value="XM_026892240.1"/>
</dbReference>
<keyword evidence="1" id="KW-0479">Metal-binding</keyword>
<reference evidence="5" key="1">
    <citation type="submission" date="2025-08" db="UniProtKB">
        <authorList>
            <consortium name="RefSeq"/>
        </authorList>
    </citation>
    <scope>IDENTIFICATION</scope>
</reference>
<accession>A0A7E5X5W4</accession>
<dbReference type="InParanoid" id="A0A7E5X5W4"/>
<protein>
    <submittedName>
        <fullName evidence="5">Uncharacterized protein LOC113509006 isoform X1</fullName>
    </submittedName>
</protein>